<organism evidence="1 2">
    <name type="scientific">Pleurodeles waltl</name>
    <name type="common">Iberian ribbed newt</name>
    <dbReference type="NCBI Taxonomy" id="8319"/>
    <lineage>
        <taxon>Eukaryota</taxon>
        <taxon>Metazoa</taxon>
        <taxon>Chordata</taxon>
        <taxon>Craniata</taxon>
        <taxon>Vertebrata</taxon>
        <taxon>Euteleostomi</taxon>
        <taxon>Amphibia</taxon>
        <taxon>Batrachia</taxon>
        <taxon>Caudata</taxon>
        <taxon>Salamandroidea</taxon>
        <taxon>Salamandridae</taxon>
        <taxon>Pleurodelinae</taxon>
        <taxon>Pleurodeles</taxon>
    </lineage>
</organism>
<accession>A0AAV7WA49</accession>
<dbReference type="AlphaFoldDB" id="A0AAV7WA49"/>
<evidence type="ECO:0000313" key="2">
    <source>
        <dbReference type="Proteomes" id="UP001066276"/>
    </source>
</evidence>
<keyword evidence="2" id="KW-1185">Reference proteome</keyword>
<evidence type="ECO:0000313" key="1">
    <source>
        <dbReference type="EMBL" id="KAJ1209591.1"/>
    </source>
</evidence>
<comment type="caution">
    <text evidence="1">The sequence shown here is derived from an EMBL/GenBank/DDBJ whole genome shotgun (WGS) entry which is preliminary data.</text>
</comment>
<gene>
    <name evidence="1" type="ORF">NDU88_004965</name>
</gene>
<name>A0AAV7WA49_PLEWA</name>
<reference evidence="1" key="1">
    <citation type="journal article" date="2022" name="bioRxiv">
        <title>Sequencing and chromosome-scale assembly of the giantPleurodeles waltlgenome.</title>
        <authorList>
            <person name="Brown T."/>
            <person name="Elewa A."/>
            <person name="Iarovenko S."/>
            <person name="Subramanian E."/>
            <person name="Araus A.J."/>
            <person name="Petzold A."/>
            <person name="Susuki M."/>
            <person name="Suzuki K.-i.T."/>
            <person name="Hayashi T."/>
            <person name="Toyoda A."/>
            <person name="Oliveira C."/>
            <person name="Osipova E."/>
            <person name="Leigh N.D."/>
            <person name="Simon A."/>
            <person name="Yun M.H."/>
        </authorList>
    </citation>
    <scope>NUCLEOTIDE SEQUENCE</scope>
    <source>
        <strain evidence="1">20211129_DDA</strain>
        <tissue evidence="1">Liver</tissue>
    </source>
</reference>
<dbReference type="EMBL" id="JANPWB010000002">
    <property type="protein sequence ID" value="KAJ1209591.1"/>
    <property type="molecule type" value="Genomic_DNA"/>
</dbReference>
<sequence length="119" mass="12868">MLYCSAVRSAEPVVSALRPPFCPLMQPSLRHTPEGAQIQCKRWPPSGCIFFQAYAVAQPRHLTVPAAVVPDASILDRAHSAPPLFHLPPSLPLRPGHLFLLTCPGTVLVVIRGSARLTS</sequence>
<dbReference type="Proteomes" id="UP001066276">
    <property type="component" value="Chromosome 1_2"/>
</dbReference>
<protein>
    <submittedName>
        <fullName evidence="1">Uncharacterized protein</fullName>
    </submittedName>
</protein>
<proteinExistence type="predicted"/>